<sequence length="596" mass="67258">MACHHLQMSFDSSRKSTNYGESSRRSYLQDLLDTSLLQSNICSSSKDASSSVKLSALKENSNIPTRPPKVISLQKVDLEKPMIPTRLPAPPHRQNATEQPSTVAQLTPPSSPAGGSSRRVRQTSIARLSKLQTNKESSGKANQELAEFDPLISPIKSDSHKPDPLASFTNLSIKTGNELDESMKQEKKLANNNNTRLPIPIQNKSSAVLCKGKSKSSNDNSENECEIHNKQKEDSMTHTKLRRPEIFTSKSVKSLSSHFNQEITLDQIAKERLIKPSASYVSAHGVISQPDEEAILKHSSEPNRKIKSYNQSHFFVEGGKTQNRKEKGITEVVSSKIALHRFKPFLSPYEQTEILRYHSVYCVGSHAKKHWATMDQSSLNYGYDDENGDYKIVIRDHLNYRYEIIESLGKGSFGQVVKCRDMKPQSKEADSSNNIVAVKIIRNKKKYHAQALTEIKILEKLMQLDPHNKHFIVRVLDSFYFREHLCIVFECLSLNLFEILQQNSYQGFSMGLNILLKQPDKSGIRVIDLGSSCFVNEKVYSYIQSRFYRAPEVILGLEYGLPIDMWSTGCILAELYTGRPLFPGENELDQLALSSI</sequence>
<comment type="catalytic activity">
    <reaction evidence="9">
        <text>L-threonyl-[protein] + ATP = O-phospho-L-threonyl-[protein] + ADP + H(+)</text>
        <dbReference type="Rhea" id="RHEA:46608"/>
        <dbReference type="Rhea" id="RHEA-COMP:11060"/>
        <dbReference type="Rhea" id="RHEA-COMP:11605"/>
        <dbReference type="ChEBI" id="CHEBI:15378"/>
        <dbReference type="ChEBI" id="CHEBI:30013"/>
        <dbReference type="ChEBI" id="CHEBI:30616"/>
        <dbReference type="ChEBI" id="CHEBI:61977"/>
        <dbReference type="ChEBI" id="CHEBI:456216"/>
        <dbReference type="EC" id="2.7.12.1"/>
    </reaction>
</comment>
<name>I1BZI5_RHIO9</name>
<keyword evidence="4" id="KW-0808">Transferase</keyword>
<keyword evidence="15" id="KW-1185">Reference proteome</keyword>
<dbReference type="InterPro" id="IPR042521">
    <property type="entry name" value="DYRK"/>
</dbReference>
<dbReference type="Proteomes" id="UP000009138">
    <property type="component" value="Unassembled WGS sequence"/>
</dbReference>
<dbReference type="GO" id="GO:0004674">
    <property type="term" value="F:protein serine/threonine kinase activity"/>
    <property type="evidence" value="ECO:0007669"/>
    <property type="project" value="UniProtKB-KW"/>
</dbReference>
<dbReference type="SMART" id="SM00220">
    <property type="entry name" value="S_TKc"/>
    <property type="match status" value="1"/>
</dbReference>
<evidence type="ECO:0000256" key="3">
    <source>
        <dbReference type="ARBA" id="ARBA00022527"/>
    </source>
</evidence>
<comment type="catalytic activity">
    <reaction evidence="10">
        <text>L-tyrosyl-[protein] + ATP = O-phospho-L-tyrosyl-[protein] + ADP + H(+)</text>
        <dbReference type="Rhea" id="RHEA:10596"/>
        <dbReference type="Rhea" id="RHEA-COMP:10136"/>
        <dbReference type="Rhea" id="RHEA-COMP:20101"/>
        <dbReference type="ChEBI" id="CHEBI:15378"/>
        <dbReference type="ChEBI" id="CHEBI:30616"/>
        <dbReference type="ChEBI" id="CHEBI:46858"/>
        <dbReference type="ChEBI" id="CHEBI:61978"/>
        <dbReference type="ChEBI" id="CHEBI:456216"/>
        <dbReference type="EC" id="2.7.12.1"/>
    </reaction>
</comment>
<dbReference type="Gene3D" id="1.10.510.10">
    <property type="entry name" value="Transferase(Phosphotransferase) domain 1"/>
    <property type="match status" value="1"/>
</dbReference>
<evidence type="ECO:0000256" key="1">
    <source>
        <dbReference type="ARBA" id="ARBA00008867"/>
    </source>
</evidence>
<evidence type="ECO:0000256" key="5">
    <source>
        <dbReference type="ARBA" id="ARBA00022741"/>
    </source>
</evidence>
<proteinExistence type="inferred from homology"/>
<dbReference type="InterPro" id="IPR017441">
    <property type="entry name" value="Protein_kinase_ATP_BS"/>
</dbReference>
<dbReference type="OMA" id="WEPSERM"/>
<dbReference type="PANTHER" id="PTHR24058:SF22">
    <property type="entry name" value="DUAL SPECIFICITY TYROSINE-PHOSPHORYLATION-REGULATED KINASE 4"/>
    <property type="match status" value="1"/>
</dbReference>
<comment type="catalytic activity">
    <reaction evidence="8">
        <text>L-seryl-[protein] + ATP = O-phospho-L-seryl-[protein] + ADP + H(+)</text>
        <dbReference type="Rhea" id="RHEA:17989"/>
        <dbReference type="Rhea" id="RHEA-COMP:9863"/>
        <dbReference type="Rhea" id="RHEA-COMP:11604"/>
        <dbReference type="ChEBI" id="CHEBI:15378"/>
        <dbReference type="ChEBI" id="CHEBI:29999"/>
        <dbReference type="ChEBI" id="CHEBI:30616"/>
        <dbReference type="ChEBI" id="CHEBI:83421"/>
        <dbReference type="ChEBI" id="CHEBI:456216"/>
        <dbReference type="EC" id="2.7.12.1"/>
    </reaction>
</comment>
<dbReference type="STRING" id="246409.I1BZI5"/>
<feature type="region of interest" description="Disordered" evidence="12">
    <location>
        <begin position="83"/>
        <end position="122"/>
    </location>
</feature>
<comment type="similarity">
    <text evidence="1">Belongs to the protein kinase superfamily. CMGC Ser/Thr protein kinase family. MNB/DYRK subfamily.</text>
</comment>
<dbReference type="PROSITE" id="PS00107">
    <property type="entry name" value="PROTEIN_KINASE_ATP"/>
    <property type="match status" value="1"/>
</dbReference>
<dbReference type="InterPro" id="IPR050494">
    <property type="entry name" value="Ser_Thr_dual-spec_kinase"/>
</dbReference>
<evidence type="ECO:0000256" key="7">
    <source>
        <dbReference type="ARBA" id="ARBA00022840"/>
    </source>
</evidence>
<dbReference type="VEuPathDB" id="FungiDB:RO3G_06320"/>
<accession>I1BZI5</accession>
<dbReference type="AlphaFoldDB" id="I1BZI5"/>
<dbReference type="GO" id="GO:0005856">
    <property type="term" value="C:cytoskeleton"/>
    <property type="evidence" value="ECO:0007669"/>
    <property type="project" value="TreeGrafter"/>
</dbReference>
<dbReference type="PROSITE" id="PS50011">
    <property type="entry name" value="PROTEIN_KINASE_DOM"/>
    <property type="match status" value="1"/>
</dbReference>
<feature type="region of interest" description="Disordered" evidence="12">
    <location>
        <begin position="1"/>
        <end position="21"/>
    </location>
</feature>
<evidence type="ECO:0000256" key="12">
    <source>
        <dbReference type="SAM" id="MobiDB-lite"/>
    </source>
</evidence>
<evidence type="ECO:0000256" key="2">
    <source>
        <dbReference type="ARBA" id="ARBA00013203"/>
    </source>
</evidence>
<organism evidence="14 15">
    <name type="scientific">Rhizopus delemar (strain RA 99-880 / ATCC MYA-4621 / FGSC 9543 / NRRL 43880)</name>
    <name type="common">Mucormycosis agent</name>
    <name type="synonym">Rhizopus arrhizus var. delemar</name>
    <dbReference type="NCBI Taxonomy" id="246409"/>
    <lineage>
        <taxon>Eukaryota</taxon>
        <taxon>Fungi</taxon>
        <taxon>Fungi incertae sedis</taxon>
        <taxon>Mucoromycota</taxon>
        <taxon>Mucoromycotina</taxon>
        <taxon>Mucoromycetes</taxon>
        <taxon>Mucorales</taxon>
        <taxon>Mucorineae</taxon>
        <taxon>Rhizopodaceae</taxon>
        <taxon>Rhizopus</taxon>
    </lineage>
</organism>
<evidence type="ECO:0000256" key="6">
    <source>
        <dbReference type="ARBA" id="ARBA00022777"/>
    </source>
</evidence>
<evidence type="ECO:0000256" key="9">
    <source>
        <dbReference type="ARBA" id="ARBA00049308"/>
    </source>
</evidence>
<keyword evidence="3" id="KW-0723">Serine/threonine-protein kinase</keyword>
<evidence type="ECO:0000256" key="4">
    <source>
        <dbReference type="ARBA" id="ARBA00022679"/>
    </source>
</evidence>
<dbReference type="OrthoDB" id="9332038at2759"/>
<evidence type="ECO:0000259" key="13">
    <source>
        <dbReference type="PROSITE" id="PS50011"/>
    </source>
</evidence>
<keyword evidence="5 11" id="KW-0547">Nucleotide-binding</keyword>
<evidence type="ECO:0000313" key="14">
    <source>
        <dbReference type="EMBL" id="EIE81615.1"/>
    </source>
</evidence>
<keyword evidence="6" id="KW-0418">Kinase</keyword>
<dbReference type="GO" id="GO:0005524">
    <property type="term" value="F:ATP binding"/>
    <property type="evidence" value="ECO:0007669"/>
    <property type="project" value="UniProtKB-UniRule"/>
</dbReference>
<dbReference type="EMBL" id="CH476735">
    <property type="protein sequence ID" value="EIE81615.1"/>
    <property type="molecule type" value="Genomic_DNA"/>
</dbReference>
<dbReference type="SUPFAM" id="SSF56112">
    <property type="entry name" value="Protein kinase-like (PK-like)"/>
    <property type="match status" value="1"/>
</dbReference>
<dbReference type="GO" id="GO:0004712">
    <property type="term" value="F:protein serine/threonine/tyrosine kinase activity"/>
    <property type="evidence" value="ECO:0007669"/>
    <property type="project" value="UniProtKB-EC"/>
</dbReference>
<feature type="domain" description="Protein kinase" evidence="13">
    <location>
        <begin position="402"/>
        <end position="596"/>
    </location>
</feature>
<feature type="compositionally biased region" description="Basic and acidic residues" evidence="12">
    <location>
        <begin position="225"/>
        <end position="239"/>
    </location>
</feature>
<keyword evidence="7 11" id="KW-0067">ATP-binding</keyword>
<gene>
    <name evidence="14" type="ORF">RO3G_06320</name>
</gene>
<dbReference type="Pfam" id="PF00069">
    <property type="entry name" value="Pkinase"/>
    <property type="match status" value="2"/>
</dbReference>
<evidence type="ECO:0000256" key="8">
    <source>
        <dbReference type="ARBA" id="ARBA00049003"/>
    </source>
</evidence>
<feature type="compositionally biased region" description="Polar residues" evidence="12">
    <location>
        <begin position="94"/>
        <end position="107"/>
    </location>
</feature>
<dbReference type="InterPro" id="IPR000719">
    <property type="entry name" value="Prot_kinase_dom"/>
</dbReference>
<dbReference type="PANTHER" id="PTHR24058">
    <property type="entry name" value="DUAL SPECIFICITY PROTEIN KINASE"/>
    <property type="match status" value="1"/>
</dbReference>
<feature type="region of interest" description="Disordered" evidence="12">
    <location>
        <begin position="211"/>
        <end position="239"/>
    </location>
</feature>
<feature type="binding site" evidence="11">
    <location>
        <position position="439"/>
    </location>
    <ligand>
        <name>ATP</name>
        <dbReference type="ChEBI" id="CHEBI:30616"/>
    </ligand>
</feature>
<dbReference type="RefSeq" id="XP_067517011.1">
    <property type="nucleotide sequence ID" value="XM_067660910.1"/>
</dbReference>
<dbReference type="Gene3D" id="3.30.10.30">
    <property type="entry name" value="DYRK"/>
    <property type="match status" value="1"/>
</dbReference>
<dbReference type="Gene3D" id="3.30.200.20">
    <property type="entry name" value="Phosphorylase Kinase, domain 1"/>
    <property type="match status" value="1"/>
</dbReference>
<feature type="compositionally biased region" description="Polar residues" evidence="12">
    <location>
        <begin position="9"/>
        <end position="21"/>
    </location>
</feature>
<reference evidence="14 15" key="1">
    <citation type="journal article" date="2009" name="PLoS Genet.">
        <title>Genomic analysis of the basal lineage fungus Rhizopus oryzae reveals a whole-genome duplication.</title>
        <authorList>
            <person name="Ma L.-J."/>
            <person name="Ibrahim A.S."/>
            <person name="Skory C."/>
            <person name="Grabherr M.G."/>
            <person name="Burger G."/>
            <person name="Butler M."/>
            <person name="Elias M."/>
            <person name="Idnurm A."/>
            <person name="Lang B.F."/>
            <person name="Sone T."/>
            <person name="Abe A."/>
            <person name="Calvo S.E."/>
            <person name="Corrochano L.M."/>
            <person name="Engels R."/>
            <person name="Fu J."/>
            <person name="Hansberg W."/>
            <person name="Kim J.-M."/>
            <person name="Kodira C.D."/>
            <person name="Koehrsen M.J."/>
            <person name="Liu B."/>
            <person name="Miranda-Saavedra D."/>
            <person name="O'Leary S."/>
            <person name="Ortiz-Castellanos L."/>
            <person name="Poulter R."/>
            <person name="Rodriguez-Romero J."/>
            <person name="Ruiz-Herrera J."/>
            <person name="Shen Y.-Q."/>
            <person name="Zeng Q."/>
            <person name="Galagan J."/>
            <person name="Birren B.W."/>
            <person name="Cuomo C.A."/>
            <person name="Wickes B.L."/>
        </authorList>
    </citation>
    <scope>NUCLEOTIDE SEQUENCE [LARGE SCALE GENOMIC DNA]</scope>
    <source>
        <strain evidence="15">RA 99-880 / ATCC MYA-4621 / FGSC 9543 / NRRL 43880</strain>
    </source>
</reference>
<protein>
    <recommendedName>
        <fullName evidence="2">dual-specificity kinase</fullName>
        <ecNumber evidence="2">2.7.12.1</ecNumber>
    </recommendedName>
</protein>
<dbReference type="eggNOG" id="KOG0667">
    <property type="taxonomic scope" value="Eukaryota"/>
</dbReference>
<dbReference type="GeneID" id="93613291"/>
<dbReference type="InterPro" id="IPR011009">
    <property type="entry name" value="Kinase-like_dom_sf"/>
</dbReference>
<evidence type="ECO:0000256" key="10">
    <source>
        <dbReference type="ARBA" id="ARBA00051680"/>
    </source>
</evidence>
<dbReference type="EC" id="2.7.12.1" evidence="2"/>
<dbReference type="GO" id="GO:0005737">
    <property type="term" value="C:cytoplasm"/>
    <property type="evidence" value="ECO:0007669"/>
    <property type="project" value="TreeGrafter"/>
</dbReference>
<evidence type="ECO:0000256" key="11">
    <source>
        <dbReference type="PROSITE-ProRule" id="PRU10141"/>
    </source>
</evidence>
<evidence type="ECO:0000313" key="15">
    <source>
        <dbReference type="Proteomes" id="UP000009138"/>
    </source>
</evidence>
<dbReference type="InParanoid" id="I1BZI5"/>